<evidence type="ECO:0000313" key="3">
    <source>
        <dbReference type="Proteomes" id="UP000314982"/>
    </source>
</evidence>
<dbReference type="Ensembl" id="ENSHHUT00000018655.1">
    <property type="protein sequence ID" value="ENSHHUP00000018003.1"/>
    <property type="gene ID" value="ENSHHUG00000011225.1"/>
</dbReference>
<proteinExistence type="inferred from homology"/>
<sequence>VLGVYCVSTGCILGVYWVYTGCILCEYCVNTGCVLRQEGSVNSTTWRTDFLVEYEGEGSNVADPACPLLGPGVSECFPDCVCEDSFNNTYACVRTVAPFANLQYCEFDDNEVFVEVYNITVDPYHLISNNYLSLCVPRVFVEVYNITVDPYHLISNNYLSLCVPQVFVEVYNITVDP</sequence>
<organism evidence="2 3">
    <name type="scientific">Hucho hucho</name>
    <name type="common">huchen</name>
    <dbReference type="NCBI Taxonomy" id="62062"/>
    <lineage>
        <taxon>Eukaryota</taxon>
        <taxon>Metazoa</taxon>
        <taxon>Chordata</taxon>
        <taxon>Craniata</taxon>
        <taxon>Vertebrata</taxon>
        <taxon>Euteleostomi</taxon>
        <taxon>Actinopterygii</taxon>
        <taxon>Neopterygii</taxon>
        <taxon>Teleostei</taxon>
        <taxon>Protacanthopterygii</taxon>
        <taxon>Salmoniformes</taxon>
        <taxon>Salmonidae</taxon>
        <taxon>Salmoninae</taxon>
        <taxon>Hucho</taxon>
    </lineage>
</organism>
<dbReference type="Proteomes" id="UP000314982">
    <property type="component" value="Unassembled WGS sequence"/>
</dbReference>
<dbReference type="GO" id="GO:0005539">
    <property type="term" value="F:glycosaminoglycan binding"/>
    <property type="evidence" value="ECO:0007669"/>
    <property type="project" value="TreeGrafter"/>
</dbReference>
<dbReference type="PANTHER" id="PTHR43108">
    <property type="entry name" value="N-ACETYLGLUCOSAMINE-6-SULFATASE FAMILY MEMBER"/>
    <property type="match status" value="1"/>
</dbReference>
<dbReference type="AlphaFoldDB" id="A0A4W5KL80"/>
<keyword evidence="3" id="KW-1185">Reference proteome</keyword>
<protein>
    <submittedName>
        <fullName evidence="2">Uncharacterized protein</fullName>
    </submittedName>
</protein>
<accession>A0A4W5KL80</accession>
<reference evidence="3" key="1">
    <citation type="submission" date="2018-06" db="EMBL/GenBank/DDBJ databases">
        <title>Genome assembly of Danube salmon.</title>
        <authorList>
            <person name="Macqueen D.J."/>
            <person name="Gundappa M.K."/>
        </authorList>
    </citation>
    <scope>NUCLEOTIDE SEQUENCE [LARGE SCALE GENOMIC DNA]</scope>
</reference>
<evidence type="ECO:0000313" key="2">
    <source>
        <dbReference type="Ensembl" id="ENSHHUP00000018003.1"/>
    </source>
</evidence>
<dbReference type="STRING" id="62062.ENSHHUP00000018003"/>
<evidence type="ECO:0000256" key="1">
    <source>
        <dbReference type="ARBA" id="ARBA00008779"/>
    </source>
</evidence>
<name>A0A4W5KL80_9TELE</name>
<dbReference type="GeneTree" id="ENSGT00940000158420"/>
<dbReference type="PANTHER" id="PTHR43108:SF5">
    <property type="entry name" value="N-ACETYLGLUCOSAMINE-6-SULFATASE"/>
    <property type="match status" value="1"/>
</dbReference>
<reference evidence="2" key="2">
    <citation type="submission" date="2025-08" db="UniProtKB">
        <authorList>
            <consortium name="Ensembl"/>
        </authorList>
    </citation>
    <scope>IDENTIFICATION</scope>
</reference>
<comment type="similarity">
    <text evidence="1">Belongs to the sulfatase family.</text>
</comment>
<reference evidence="2" key="3">
    <citation type="submission" date="2025-09" db="UniProtKB">
        <authorList>
            <consortium name="Ensembl"/>
        </authorList>
    </citation>
    <scope>IDENTIFICATION</scope>
</reference>
<dbReference type="GO" id="GO:0008449">
    <property type="term" value="F:N-acetylglucosamine-6-sulfatase activity"/>
    <property type="evidence" value="ECO:0007669"/>
    <property type="project" value="TreeGrafter"/>
</dbReference>